<reference evidence="1" key="2">
    <citation type="journal article" date="2015" name="Data Brief">
        <title>Shoot transcriptome of the giant reed, Arundo donax.</title>
        <authorList>
            <person name="Barrero R.A."/>
            <person name="Guerrero F.D."/>
            <person name="Moolhuijzen P."/>
            <person name="Goolsby J.A."/>
            <person name="Tidwell J."/>
            <person name="Bellgard S.E."/>
            <person name="Bellgard M.I."/>
        </authorList>
    </citation>
    <scope>NUCLEOTIDE SEQUENCE</scope>
    <source>
        <tissue evidence="1">Shoot tissue taken approximately 20 cm above the soil surface</tissue>
    </source>
</reference>
<evidence type="ECO:0000313" key="1">
    <source>
        <dbReference type="EMBL" id="JAD32889.1"/>
    </source>
</evidence>
<accession>A0A0A8Z0F3</accession>
<name>A0A0A8Z0F3_ARUDO</name>
<sequence length="24" mass="2748">MMVAEANADLETKIILMGSFFLFR</sequence>
<dbReference type="EMBL" id="GBRH01265006">
    <property type="protein sequence ID" value="JAD32889.1"/>
    <property type="molecule type" value="Transcribed_RNA"/>
</dbReference>
<dbReference type="AlphaFoldDB" id="A0A0A8Z0F3"/>
<organism evidence="1">
    <name type="scientific">Arundo donax</name>
    <name type="common">Giant reed</name>
    <name type="synonym">Donax arundinaceus</name>
    <dbReference type="NCBI Taxonomy" id="35708"/>
    <lineage>
        <taxon>Eukaryota</taxon>
        <taxon>Viridiplantae</taxon>
        <taxon>Streptophyta</taxon>
        <taxon>Embryophyta</taxon>
        <taxon>Tracheophyta</taxon>
        <taxon>Spermatophyta</taxon>
        <taxon>Magnoliopsida</taxon>
        <taxon>Liliopsida</taxon>
        <taxon>Poales</taxon>
        <taxon>Poaceae</taxon>
        <taxon>PACMAD clade</taxon>
        <taxon>Arundinoideae</taxon>
        <taxon>Arundineae</taxon>
        <taxon>Arundo</taxon>
    </lineage>
</organism>
<protein>
    <submittedName>
        <fullName evidence="1">Uncharacterized protein</fullName>
    </submittedName>
</protein>
<proteinExistence type="predicted"/>
<reference evidence="1" key="1">
    <citation type="submission" date="2014-09" db="EMBL/GenBank/DDBJ databases">
        <authorList>
            <person name="Magalhaes I.L.F."/>
            <person name="Oliveira U."/>
            <person name="Santos F.R."/>
            <person name="Vidigal T.H.D.A."/>
            <person name="Brescovit A.D."/>
            <person name="Santos A.J."/>
        </authorList>
    </citation>
    <scope>NUCLEOTIDE SEQUENCE</scope>
    <source>
        <tissue evidence="1">Shoot tissue taken approximately 20 cm above the soil surface</tissue>
    </source>
</reference>